<evidence type="ECO:0000256" key="5">
    <source>
        <dbReference type="SAM" id="MobiDB-lite"/>
    </source>
</evidence>
<feature type="region of interest" description="Disordered" evidence="5">
    <location>
        <begin position="418"/>
        <end position="442"/>
    </location>
</feature>
<dbReference type="GO" id="GO:0016020">
    <property type="term" value="C:membrane"/>
    <property type="evidence" value="ECO:0007669"/>
    <property type="project" value="UniProtKB-SubCell"/>
</dbReference>
<keyword evidence="8" id="KW-1185">Reference proteome</keyword>
<dbReference type="InterPro" id="IPR036457">
    <property type="entry name" value="PPM-type-like_dom_sf"/>
</dbReference>
<keyword evidence="4 6" id="KW-0472">Membrane</keyword>
<dbReference type="PANTHER" id="PTHR11040">
    <property type="entry name" value="ZINC/IRON TRANSPORTER"/>
    <property type="match status" value="1"/>
</dbReference>
<dbReference type="PANTHER" id="PTHR11040:SF140">
    <property type="entry name" value="ZRT (ZRT), IRT- (IRT-) LIKE PROTEIN TRANSPORTER"/>
    <property type="match status" value="1"/>
</dbReference>
<proteinExistence type="predicted"/>
<accession>A0A813H0Y8</accession>
<sequence length="590" mass="62410">GEYSGPIGLLKEAYSDTSSLGSTSVLLAVMDNTTQIHGKVHPMLGVVTLGDCELLMLRRSKGPNQPLKVVLHTEKQRIGGNHQTPLQLLRLDDDLDPNFHEDAALDAIERGSGLHCMSTREGDVIIMGSDGVFDNLFVEEIVEICNQKLPPRASAGRDFEPADSNTFLEIAQCLVQKAHSKSDISGRCPPQNTPVGFGGKADDTSVLVAEVVEWTAAKREDWEQGQWQRSSWGQMFGCGHDGYSAAEATSDSDFEEDETSRVSNASLQFADWGAGILKTAEAFTAGVLINAGLVHLLADASKELNGRRRLHAEEEAEDGYPWAELWCGIGCLLTHGAELLAETLLRPSEDGSCPLGDEKGRREKAAACPVAPKVVGHPATDDDDRSVFSAASRPSTSSGGAKVAHDVILEELGLIGPSQGVRSKSRQPSPTSPSLAESSAPPPGLRAVVVGPLLMLSLSLHSLLEGLSLGAAKESRTRDLFMAILAHKGVAAFSVGVAWQPTCPSVWRYIVAMVWFAAVTPIGIFMGHAVEDSPSGAVLTALSAGTFLYVGLVEVNPGVRAPLLPGAGAVAQALACVAGFTAMGLLALWT</sequence>
<feature type="compositionally biased region" description="Low complexity" evidence="5">
    <location>
        <begin position="428"/>
        <end position="439"/>
    </location>
</feature>
<feature type="transmembrane region" description="Helical" evidence="6">
    <location>
        <begin position="537"/>
        <end position="555"/>
    </location>
</feature>
<dbReference type="InterPro" id="IPR003689">
    <property type="entry name" value="ZIP"/>
</dbReference>
<feature type="transmembrane region" description="Helical" evidence="6">
    <location>
        <begin position="567"/>
        <end position="589"/>
    </location>
</feature>
<keyword evidence="3 6" id="KW-1133">Transmembrane helix</keyword>
<dbReference type="EMBL" id="CAJNNV010030116">
    <property type="protein sequence ID" value="CAE8631385.1"/>
    <property type="molecule type" value="Genomic_DNA"/>
</dbReference>
<comment type="subcellular location">
    <subcellularLocation>
        <location evidence="1">Membrane</location>
        <topology evidence="1">Multi-pass membrane protein</topology>
    </subcellularLocation>
</comment>
<dbReference type="Gene3D" id="3.60.40.10">
    <property type="entry name" value="PPM-type phosphatase domain"/>
    <property type="match status" value="1"/>
</dbReference>
<comment type="caution">
    <text evidence="7">The sequence shown here is derived from an EMBL/GenBank/DDBJ whole genome shotgun (WGS) entry which is preliminary data.</text>
</comment>
<feature type="non-terminal residue" evidence="7">
    <location>
        <position position="1"/>
    </location>
</feature>
<keyword evidence="2 6" id="KW-0812">Transmembrane</keyword>
<feature type="compositionally biased region" description="Low complexity" evidence="5">
    <location>
        <begin position="366"/>
        <end position="375"/>
    </location>
</feature>
<dbReference type="Pfam" id="PF02535">
    <property type="entry name" value="Zip"/>
    <property type="match status" value="1"/>
</dbReference>
<dbReference type="SUPFAM" id="SSF81606">
    <property type="entry name" value="PP2C-like"/>
    <property type="match status" value="1"/>
</dbReference>
<evidence type="ECO:0000313" key="7">
    <source>
        <dbReference type="EMBL" id="CAE8631385.1"/>
    </source>
</evidence>
<evidence type="ECO:0000256" key="6">
    <source>
        <dbReference type="SAM" id="Phobius"/>
    </source>
</evidence>
<feature type="region of interest" description="Disordered" evidence="5">
    <location>
        <begin position="349"/>
        <end position="402"/>
    </location>
</feature>
<dbReference type="GO" id="GO:0005385">
    <property type="term" value="F:zinc ion transmembrane transporter activity"/>
    <property type="evidence" value="ECO:0007669"/>
    <property type="project" value="TreeGrafter"/>
</dbReference>
<dbReference type="AlphaFoldDB" id="A0A813H0Y8"/>
<protein>
    <submittedName>
        <fullName evidence="7">Uncharacterized protein</fullName>
    </submittedName>
</protein>
<evidence type="ECO:0000256" key="1">
    <source>
        <dbReference type="ARBA" id="ARBA00004141"/>
    </source>
</evidence>
<evidence type="ECO:0000313" key="8">
    <source>
        <dbReference type="Proteomes" id="UP000654075"/>
    </source>
</evidence>
<reference evidence="7" key="1">
    <citation type="submission" date="2021-02" db="EMBL/GenBank/DDBJ databases">
        <authorList>
            <person name="Dougan E. K."/>
            <person name="Rhodes N."/>
            <person name="Thang M."/>
            <person name="Chan C."/>
        </authorList>
    </citation>
    <scope>NUCLEOTIDE SEQUENCE</scope>
</reference>
<feature type="transmembrane region" description="Helical" evidence="6">
    <location>
        <begin position="506"/>
        <end position="525"/>
    </location>
</feature>
<name>A0A813H0Y8_POLGL</name>
<feature type="compositionally biased region" description="Basic and acidic residues" evidence="5">
    <location>
        <begin position="356"/>
        <end position="365"/>
    </location>
</feature>
<evidence type="ECO:0000256" key="3">
    <source>
        <dbReference type="ARBA" id="ARBA00022989"/>
    </source>
</evidence>
<organism evidence="7 8">
    <name type="scientific">Polarella glacialis</name>
    <name type="common">Dinoflagellate</name>
    <dbReference type="NCBI Taxonomy" id="89957"/>
    <lineage>
        <taxon>Eukaryota</taxon>
        <taxon>Sar</taxon>
        <taxon>Alveolata</taxon>
        <taxon>Dinophyceae</taxon>
        <taxon>Suessiales</taxon>
        <taxon>Suessiaceae</taxon>
        <taxon>Polarella</taxon>
    </lineage>
</organism>
<dbReference type="Proteomes" id="UP000654075">
    <property type="component" value="Unassembled WGS sequence"/>
</dbReference>
<evidence type="ECO:0000256" key="4">
    <source>
        <dbReference type="ARBA" id="ARBA00023136"/>
    </source>
</evidence>
<dbReference type="OrthoDB" id="60843at2759"/>
<gene>
    <name evidence="7" type="ORF">PGLA1383_LOCUS47496</name>
</gene>
<evidence type="ECO:0000256" key="2">
    <source>
        <dbReference type="ARBA" id="ARBA00022692"/>
    </source>
</evidence>